<reference evidence="2 3" key="1">
    <citation type="submission" date="2023-07" db="EMBL/GenBank/DDBJ databases">
        <title>Sorghum-associated microbial communities from plants grown in Nebraska, USA.</title>
        <authorList>
            <person name="Schachtman D."/>
        </authorList>
    </citation>
    <scope>NUCLEOTIDE SEQUENCE [LARGE SCALE GENOMIC DNA]</scope>
    <source>
        <strain evidence="2 3">DS2154</strain>
    </source>
</reference>
<keyword evidence="1" id="KW-0732">Signal</keyword>
<evidence type="ECO:0000313" key="2">
    <source>
        <dbReference type="EMBL" id="MDR6532050.1"/>
    </source>
</evidence>
<evidence type="ECO:0000256" key="1">
    <source>
        <dbReference type="SAM" id="SignalP"/>
    </source>
</evidence>
<proteinExistence type="predicted"/>
<name>A0ABU1N1S3_9CAUL</name>
<evidence type="ECO:0000313" key="3">
    <source>
        <dbReference type="Proteomes" id="UP001262754"/>
    </source>
</evidence>
<comment type="caution">
    <text evidence="2">The sequence shown here is derived from an EMBL/GenBank/DDBJ whole genome shotgun (WGS) entry which is preliminary data.</text>
</comment>
<dbReference type="Pfam" id="PF26624">
    <property type="entry name" value="DUF8200"/>
    <property type="match status" value="1"/>
</dbReference>
<organism evidence="2 3">
    <name type="scientific">Caulobacter rhizosphaerae</name>
    <dbReference type="NCBI Taxonomy" id="2010972"/>
    <lineage>
        <taxon>Bacteria</taxon>
        <taxon>Pseudomonadati</taxon>
        <taxon>Pseudomonadota</taxon>
        <taxon>Alphaproteobacteria</taxon>
        <taxon>Caulobacterales</taxon>
        <taxon>Caulobacteraceae</taxon>
        <taxon>Caulobacter</taxon>
    </lineage>
</organism>
<gene>
    <name evidence="2" type="ORF">J2800_002803</name>
</gene>
<dbReference type="Proteomes" id="UP001262754">
    <property type="component" value="Unassembled WGS sequence"/>
</dbReference>
<sequence length="114" mass="12039">MRSFIIAVAALVATGGPAMAETKAQNGWLTLSAPTTQHHVVFDGAVWRCEGDTCRSTQVKSLPPLRSCKRLARELGPITSFGYRGVTLSEAQLADCNPVQVAKTPAASEVAAAR</sequence>
<dbReference type="EMBL" id="JAVDRL010000007">
    <property type="protein sequence ID" value="MDR6532050.1"/>
    <property type="molecule type" value="Genomic_DNA"/>
</dbReference>
<dbReference type="InterPro" id="IPR058067">
    <property type="entry name" value="CC_3452-like"/>
</dbReference>
<feature type="chain" id="PRO_5046745766" description="Secreted protein" evidence="1">
    <location>
        <begin position="21"/>
        <end position="114"/>
    </location>
</feature>
<dbReference type="InterPro" id="IPR058513">
    <property type="entry name" value="DUF8200"/>
</dbReference>
<feature type="signal peptide" evidence="1">
    <location>
        <begin position="1"/>
        <end position="20"/>
    </location>
</feature>
<protein>
    <recommendedName>
        <fullName evidence="4">Secreted protein</fullName>
    </recommendedName>
</protein>
<evidence type="ECO:0008006" key="4">
    <source>
        <dbReference type="Google" id="ProtNLM"/>
    </source>
</evidence>
<accession>A0ABU1N1S3</accession>
<keyword evidence="3" id="KW-1185">Reference proteome</keyword>
<dbReference type="NCBIfam" id="NF047636">
    <property type="entry name" value="CC_3452_fam"/>
    <property type="match status" value="1"/>
</dbReference>
<dbReference type="RefSeq" id="WP_310032396.1">
    <property type="nucleotide sequence ID" value="NZ_JAVDRL010000007.1"/>
</dbReference>